<keyword evidence="5" id="KW-0408">Iron</keyword>
<evidence type="ECO:0000256" key="5">
    <source>
        <dbReference type="ARBA" id="ARBA00023004"/>
    </source>
</evidence>
<dbReference type="GO" id="GO:0005783">
    <property type="term" value="C:endoplasmic reticulum"/>
    <property type="evidence" value="ECO:0007669"/>
    <property type="project" value="TreeGrafter"/>
</dbReference>
<dbReference type="GO" id="GO:0031418">
    <property type="term" value="F:L-ascorbic acid binding"/>
    <property type="evidence" value="ECO:0007669"/>
    <property type="project" value="InterPro"/>
</dbReference>
<dbReference type="InterPro" id="IPR019734">
    <property type="entry name" value="TPR_rpt"/>
</dbReference>
<gene>
    <name evidence="8" type="ORF">CYCCA115_LOCUS5217</name>
</gene>
<dbReference type="GO" id="GO:0005506">
    <property type="term" value="F:iron ion binding"/>
    <property type="evidence" value="ECO:0007669"/>
    <property type="project" value="InterPro"/>
</dbReference>
<feature type="domain" description="Prolyl 4-hydroxylase alpha subunit" evidence="7">
    <location>
        <begin position="9"/>
        <end position="217"/>
    </location>
</feature>
<dbReference type="PANTHER" id="PTHR10869:SF246">
    <property type="entry name" value="TRANSMEMBRANE PROLYL 4-HYDROXYLASE"/>
    <property type="match status" value="1"/>
</dbReference>
<evidence type="ECO:0000256" key="1">
    <source>
        <dbReference type="ARBA" id="ARBA00001961"/>
    </source>
</evidence>
<organism evidence="8 9">
    <name type="scientific">Cylindrotheca closterium</name>
    <dbReference type="NCBI Taxonomy" id="2856"/>
    <lineage>
        <taxon>Eukaryota</taxon>
        <taxon>Sar</taxon>
        <taxon>Stramenopiles</taxon>
        <taxon>Ochrophyta</taxon>
        <taxon>Bacillariophyta</taxon>
        <taxon>Bacillariophyceae</taxon>
        <taxon>Bacillariophycidae</taxon>
        <taxon>Bacillariales</taxon>
        <taxon>Bacillariaceae</taxon>
        <taxon>Cylindrotheca</taxon>
    </lineage>
</organism>
<dbReference type="PROSITE" id="PS50005">
    <property type="entry name" value="TPR"/>
    <property type="match status" value="1"/>
</dbReference>
<keyword evidence="6" id="KW-0802">TPR repeat</keyword>
<keyword evidence="4" id="KW-0560">Oxidoreductase</keyword>
<dbReference type="AlphaFoldDB" id="A0AAD2CU49"/>
<dbReference type="Gene3D" id="2.60.120.620">
    <property type="entry name" value="q2cbj1_9rhob like domain"/>
    <property type="match status" value="1"/>
</dbReference>
<dbReference type="InterPro" id="IPR045054">
    <property type="entry name" value="P4HA-like"/>
</dbReference>
<evidence type="ECO:0000313" key="9">
    <source>
        <dbReference type="Proteomes" id="UP001295423"/>
    </source>
</evidence>
<evidence type="ECO:0000256" key="2">
    <source>
        <dbReference type="ARBA" id="ARBA00022723"/>
    </source>
</evidence>
<comment type="caution">
    <text evidence="8">The sequence shown here is derived from an EMBL/GenBank/DDBJ whole genome shotgun (WGS) entry which is preliminary data.</text>
</comment>
<dbReference type="SUPFAM" id="SSF51197">
    <property type="entry name" value="Clavaminate synthase-like"/>
    <property type="match status" value="1"/>
</dbReference>
<dbReference type="GO" id="GO:0004656">
    <property type="term" value="F:procollagen-proline 4-dioxygenase activity"/>
    <property type="evidence" value="ECO:0007669"/>
    <property type="project" value="TreeGrafter"/>
</dbReference>
<evidence type="ECO:0000256" key="6">
    <source>
        <dbReference type="PROSITE-ProRule" id="PRU00339"/>
    </source>
</evidence>
<evidence type="ECO:0000259" key="7">
    <source>
        <dbReference type="SMART" id="SM00702"/>
    </source>
</evidence>
<keyword evidence="9" id="KW-1185">Reference proteome</keyword>
<proteinExistence type="predicted"/>
<evidence type="ECO:0000313" key="8">
    <source>
        <dbReference type="EMBL" id="CAJ1936489.1"/>
    </source>
</evidence>
<keyword evidence="3" id="KW-0223">Dioxygenase</keyword>
<accession>A0AAD2CU49</accession>
<name>A0AAD2CU49_9STRA</name>
<reference evidence="8" key="1">
    <citation type="submission" date="2023-08" db="EMBL/GenBank/DDBJ databases">
        <authorList>
            <person name="Audoor S."/>
            <person name="Bilcke G."/>
        </authorList>
    </citation>
    <scope>NUCLEOTIDE SEQUENCE</scope>
</reference>
<sequence>MRWNELIPESAWVVQDLLTKDECEHFVLRAKSLGIQDKTATGDVRHRNSTTVCLDDKEMADRIFDRIRNQIPQEIVIDEHYQNPGLVTKNNQLYGKWKPCGLNFRWRLVCYPGEGHFGPHRDGYYEVDEHHRSFITINGFLTDRPPGFGGATRFVKDEIDAVLNDDGIFSTSESDVLHRVEAEQAGTASVFFHDLMHDGEPLKTGSPPKWLFRTEIMYQRDPKSAPTLTKTEVEARQFLGLAEESESNGEINKAILLYNRAYRLDPRLEDQQYG</sequence>
<dbReference type="EMBL" id="CAKOGP040000557">
    <property type="protein sequence ID" value="CAJ1936489.1"/>
    <property type="molecule type" value="Genomic_DNA"/>
</dbReference>
<dbReference type="Proteomes" id="UP001295423">
    <property type="component" value="Unassembled WGS sequence"/>
</dbReference>
<evidence type="ECO:0000256" key="3">
    <source>
        <dbReference type="ARBA" id="ARBA00022964"/>
    </source>
</evidence>
<keyword evidence="2" id="KW-0479">Metal-binding</keyword>
<protein>
    <recommendedName>
        <fullName evidence="7">Prolyl 4-hydroxylase alpha subunit domain-containing protein</fullName>
    </recommendedName>
</protein>
<dbReference type="InterPro" id="IPR006620">
    <property type="entry name" value="Pro_4_hyd_alph"/>
</dbReference>
<feature type="repeat" description="TPR" evidence="6">
    <location>
        <begin position="235"/>
        <end position="268"/>
    </location>
</feature>
<comment type="cofactor">
    <cofactor evidence="1">
        <name>L-ascorbate</name>
        <dbReference type="ChEBI" id="CHEBI:38290"/>
    </cofactor>
</comment>
<dbReference type="PANTHER" id="PTHR10869">
    <property type="entry name" value="PROLYL 4-HYDROXYLASE ALPHA SUBUNIT"/>
    <property type="match status" value="1"/>
</dbReference>
<dbReference type="SMART" id="SM00702">
    <property type="entry name" value="P4Hc"/>
    <property type="match status" value="1"/>
</dbReference>
<evidence type="ECO:0000256" key="4">
    <source>
        <dbReference type="ARBA" id="ARBA00023002"/>
    </source>
</evidence>